<proteinExistence type="predicted"/>
<evidence type="ECO:0000313" key="2">
    <source>
        <dbReference type="Proteomes" id="UP001501578"/>
    </source>
</evidence>
<keyword evidence="2" id="KW-1185">Reference proteome</keyword>
<comment type="caution">
    <text evidence="1">The sequence shown here is derived from an EMBL/GenBank/DDBJ whole genome shotgun (WGS) entry which is preliminary data.</text>
</comment>
<name>A0ABN1NNU7_9ACTN</name>
<protein>
    <submittedName>
        <fullName evidence="1">Uncharacterized protein</fullName>
    </submittedName>
</protein>
<sequence length="75" mass="7813">MSDRGHEVGQGLAGARAGLHGEMLLGVDGPLDGVDHLQLAGPIAPSESGDRGFEKLFDWREVGVRHGTTLPAPAE</sequence>
<reference evidence="1 2" key="1">
    <citation type="journal article" date="2019" name="Int. J. Syst. Evol. Microbiol.">
        <title>The Global Catalogue of Microorganisms (GCM) 10K type strain sequencing project: providing services to taxonomists for standard genome sequencing and annotation.</title>
        <authorList>
            <consortium name="The Broad Institute Genomics Platform"/>
            <consortium name="The Broad Institute Genome Sequencing Center for Infectious Disease"/>
            <person name="Wu L."/>
            <person name="Ma J."/>
        </authorList>
    </citation>
    <scope>NUCLEOTIDE SEQUENCE [LARGE SCALE GENOMIC DNA]</scope>
    <source>
        <strain evidence="1 2">JCM 11136</strain>
    </source>
</reference>
<dbReference type="Proteomes" id="UP001501578">
    <property type="component" value="Unassembled WGS sequence"/>
</dbReference>
<accession>A0ABN1NNU7</accession>
<organism evidence="1 2">
    <name type="scientific">Nonomuraea longicatena</name>
    <dbReference type="NCBI Taxonomy" id="83682"/>
    <lineage>
        <taxon>Bacteria</taxon>
        <taxon>Bacillati</taxon>
        <taxon>Actinomycetota</taxon>
        <taxon>Actinomycetes</taxon>
        <taxon>Streptosporangiales</taxon>
        <taxon>Streptosporangiaceae</taxon>
        <taxon>Nonomuraea</taxon>
    </lineage>
</organism>
<evidence type="ECO:0000313" key="1">
    <source>
        <dbReference type="EMBL" id="GAA0913160.1"/>
    </source>
</evidence>
<gene>
    <name evidence="1" type="ORF">GCM10009560_04900</name>
</gene>
<dbReference type="EMBL" id="BAAAHQ010000001">
    <property type="protein sequence ID" value="GAA0913160.1"/>
    <property type="molecule type" value="Genomic_DNA"/>
</dbReference>